<dbReference type="PROSITE" id="PS50983">
    <property type="entry name" value="FE_B12_PBP"/>
    <property type="match status" value="1"/>
</dbReference>
<name>A0A7C9QS39_9PROT</name>
<gene>
    <name evidence="3" type="ORF">G4223_04050</name>
</gene>
<dbReference type="Gene3D" id="3.40.50.1980">
    <property type="entry name" value="Nitrogenase molybdenum iron protein domain"/>
    <property type="match status" value="2"/>
</dbReference>
<dbReference type="SUPFAM" id="SSF53807">
    <property type="entry name" value="Helical backbone' metal receptor"/>
    <property type="match status" value="1"/>
</dbReference>
<dbReference type="EMBL" id="JAAIYP010000026">
    <property type="protein sequence ID" value="NFV79280.1"/>
    <property type="molecule type" value="Genomic_DNA"/>
</dbReference>
<dbReference type="AlphaFoldDB" id="A0A7C9QS39"/>
<keyword evidence="1" id="KW-0732">Signal</keyword>
<dbReference type="PANTHER" id="PTHR30535">
    <property type="entry name" value="VITAMIN B12-BINDING PROTEIN"/>
    <property type="match status" value="1"/>
</dbReference>
<evidence type="ECO:0000313" key="3">
    <source>
        <dbReference type="EMBL" id="NFV79280.1"/>
    </source>
</evidence>
<reference evidence="3 4" key="1">
    <citation type="submission" date="2020-02" db="EMBL/GenBank/DDBJ databases">
        <authorList>
            <person name="Dziuba M."/>
            <person name="Kuznetsov B."/>
            <person name="Mardanov A."/>
            <person name="Ravin N."/>
            <person name="Grouzdev D."/>
        </authorList>
    </citation>
    <scope>NUCLEOTIDE SEQUENCE [LARGE SCALE GENOMIC DNA]</scope>
    <source>
        <strain evidence="3 4">SpK</strain>
    </source>
</reference>
<dbReference type="GO" id="GO:0071281">
    <property type="term" value="P:cellular response to iron ion"/>
    <property type="evidence" value="ECO:0007669"/>
    <property type="project" value="TreeGrafter"/>
</dbReference>
<dbReference type="PANTHER" id="PTHR30535:SF34">
    <property type="entry name" value="MOLYBDATE-BINDING PROTEIN MOLA"/>
    <property type="match status" value="1"/>
</dbReference>
<dbReference type="InterPro" id="IPR050902">
    <property type="entry name" value="ABC_Transporter_SBP"/>
</dbReference>
<comment type="caution">
    <text evidence="3">The sequence shown here is derived from an EMBL/GenBank/DDBJ whole genome shotgun (WGS) entry which is preliminary data.</text>
</comment>
<dbReference type="Gene3D" id="1.20.58.2180">
    <property type="match status" value="1"/>
</dbReference>
<dbReference type="RefSeq" id="WP_163675366.1">
    <property type="nucleotide sequence ID" value="NZ_JAAIYP010000026.1"/>
</dbReference>
<proteinExistence type="predicted"/>
<evidence type="ECO:0000256" key="1">
    <source>
        <dbReference type="SAM" id="SignalP"/>
    </source>
</evidence>
<evidence type="ECO:0000259" key="2">
    <source>
        <dbReference type="PROSITE" id="PS50983"/>
    </source>
</evidence>
<dbReference type="Pfam" id="PF01497">
    <property type="entry name" value="Peripla_BP_2"/>
    <property type="match status" value="1"/>
</dbReference>
<feature type="domain" description="Fe/B12 periplasmic-binding" evidence="2">
    <location>
        <begin position="42"/>
        <end position="304"/>
    </location>
</feature>
<protein>
    <submittedName>
        <fullName evidence="3">ABC transporter substrate-binding protein</fullName>
    </submittedName>
</protein>
<feature type="signal peptide" evidence="1">
    <location>
        <begin position="1"/>
        <end position="24"/>
    </location>
</feature>
<keyword evidence="4" id="KW-1185">Reference proteome</keyword>
<feature type="chain" id="PRO_5028831014" evidence="1">
    <location>
        <begin position="25"/>
        <end position="337"/>
    </location>
</feature>
<accession>A0A7C9QS39</accession>
<evidence type="ECO:0000313" key="4">
    <source>
        <dbReference type="Proteomes" id="UP000480684"/>
    </source>
</evidence>
<sequence>MTLRRFTMPPMLLFLCLVLAPAQAREVTDMAGRTVTVPEHVHGIYAMSHSLAIVTALAPDLLVGLPFPFKRNPEAERYLPARYASLPQLDGNLEQLKALAPDFALGWTTPAFVRDRVGQFDRIALPTVLVDVDRQEQYPATFRFLGRLLKREERAEALASHLERLMTETAAMVAAIPQERRLRVYYAESVDGLTSQCDSSDRSDVILRGGGINALHCSNPLTPADNMPVDQETLLAADPDVIVTRFAQTARAIVADPRWAQVRAVRTGRVYAVPALPFNWFDRPPSFMRALGARWLFEQLYPDHATGTLAEETRRFYQQFFNLRLDEEDLGRILARP</sequence>
<dbReference type="InterPro" id="IPR002491">
    <property type="entry name" value="ABC_transptr_periplasmic_BD"/>
</dbReference>
<organism evidence="3 4">
    <name type="scientific">Magnetospirillum aberrantis SpK</name>
    <dbReference type="NCBI Taxonomy" id="908842"/>
    <lineage>
        <taxon>Bacteria</taxon>
        <taxon>Pseudomonadati</taxon>
        <taxon>Pseudomonadota</taxon>
        <taxon>Alphaproteobacteria</taxon>
        <taxon>Rhodospirillales</taxon>
        <taxon>Rhodospirillaceae</taxon>
        <taxon>Magnetospirillum</taxon>
    </lineage>
</organism>
<dbReference type="Proteomes" id="UP000480684">
    <property type="component" value="Unassembled WGS sequence"/>
</dbReference>